<proteinExistence type="predicted"/>
<keyword evidence="5" id="KW-1185">Reference proteome</keyword>
<evidence type="ECO:0000313" key="4">
    <source>
        <dbReference type="Proteomes" id="UP000078550"/>
    </source>
</evidence>
<sequence length="313" mass="36684">MGISLNEFPSKKFNNIWNDGICFHEVNNIITHSRNLAEAYTWMRNFQKNFSSHLEKNKVIIQNNTLEKRCRDLYYIVYDVLYKLKIFKENTQATYNPIKSGIKTLIDSAFLNIGNGSCLSSLIHEVDYESANVMKKKYVDDLGEDITYIEPKIDEINRSLECDTVKTYLEAEILKIKLIYEENPENYKKILQYYKKDNFDHFEKVIAKIKCTSEKAQEKTLSENQETPANSSPLHIFLVSNLSLFGFLLIFFFLYKVTPLKSWFDRRIRKKVKFLNSTNDAESNKISEEESEYLDISSNNDEYNVLYNSVADS</sequence>
<dbReference type="EMBL" id="FLRD01001712">
    <property type="protein sequence ID" value="SBT57968.1"/>
    <property type="molecule type" value="Genomic_DNA"/>
</dbReference>
<name>A0A1A9AMS1_PLAOA</name>
<keyword evidence="1" id="KW-0472">Membrane</keyword>
<gene>
    <name evidence="3" type="ORF">POVWA1_084800</name>
    <name evidence="2" type="ORF">POVWA2_063580</name>
</gene>
<reference evidence="4 5" key="2">
    <citation type="submission" date="2016-05" db="EMBL/GenBank/DDBJ databases">
        <authorList>
            <person name="Naeem Raeece"/>
        </authorList>
    </citation>
    <scope>NUCLEOTIDE SEQUENCE [LARGE SCALE GENOMIC DNA]</scope>
</reference>
<evidence type="ECO:0000256" key="1">
    <source>
        <dbReference type="SAM" id="Phobius"/>
    </source>
</evidence>
<evidence type="ECO:0000313" key="5">
    <source>
        <dbReference type="Proteomes" id="UP000078555"/>
    </source>
</evidence>
<evidence type="ECO:0000313" key="3">
    <source>
        <dbReference type="EMBL" id="SBT57968.1"/>
    </source>
</evidence>
<dbReference type="Proteomes" id="UP000078550">
    <property type="component" value="Unassembled WGS sequence"/>
</dbReference>
<dbReference type="InterPro" id="IPR008780">
    <property type="entry name" value="Plasmodium_Vir"/>
</dbReference>
<accession>A0A1A9AMS1</accession>
<keyword evidence="1" id="KW-1133">Transmembrane helix</keyword>
<organism evidence="3 5">
    <name type="scientific">Plasmodium ovale wallikeri</name>
    <dbReference type="NCBI Taxonomy" id="864142"/>
    <lineage>
        <taxon>Eukaryota</taxon>
        <taxon>Sar</taxon>
        <taxon>Alveolata</taxon>
        <taxon>Apicomplexa</taxon>
        <taxon>Aconoidasida</taxon>
        <taxon>Haemosporida</taxon>
        <taxon>Plasmodiidae</taxon>
        <taxon>Plasmodium</taxon>
        <taxon>Plasmodium (Plasmodium)</taxon>
    </lineage>
</organism>
<feature type="transmembrane region" description="Helical" evidence="1">
    <location>
        <begin position="234"/>
        <end position="257"/>
    </location>
</feature>
<dbReference type="Pfam" id="PF05795">
    <property type="entry name" value="Plasmodium_Vir"/>
    <property type="match status" value="1"/>
</dbReference>
<evidence type="ECO:0000313" key="2">
    <source>
        <dbReference type="EMBL" id="SBT52673.1"/>
    </source>
</evidence>
<reference evidence="3" key="1">
    <citation type="submission" date="2016-05" db="EMBL/GenBank/DDBJ databases">
        <authorList>
            <person name="Lavstsen T."/>
            <person name="Jespersen J.S."/>
        </authorList>
    </citation>
    <scope>NUCLEOTIDE SEQUENCE [LARGE SCALE GENOMIC DNA]</scope>
</reference>
<keyword evidence="1" id="KW-0812">Transmembrane</keyword>
<dbReference type="AlphaFoldDB" id="A0A1A9AMS1"/>
<dbReference type="Proteomes" id="UP000078555">
    <property type="component" value="Unassembled WGS sequence"/>
</dbReference>
<protein>
    <submittedName>
        <fullName evidence="3">PIR Superfamily Protein</fullName>
    </submittedName>
</protein>
<dbReference type="EMBL" id="FLRE01000318">
    <property type="protein sequence ID" value="SBT52673.1"/>
    <property type="molecule type" value="Genomic_DNA"/>
</dbReference>